<dbReference type="GO" id="GO:0006397">
    <property type="term" value="P:mRNA processing"/>
    <property type="evidence" value="ECO:0007669"/>
    <property type="project" value="UniProtKB-KW"/>
</dbReference>
<protein>
    <submittedName>
        <fullName evidence="8">Pre-mRNA-splicing regulator female-lethal(2)D</fullName>
    </submittedName>
</protein>
<dbReference type="OMA" id="TEMKATH"/>
<dbReference type="AlphaFoldDB" id="E2B9W9"/>
<comment type="subcellular location">
    <subcellularLocation>
        <location evidence="1">Nucleus</location>
    </subcellularLocation>
</comment>
<name>E2B9W9_HARSA</name>
<feature type="coiled-coil region" evidence="6">
    <location>
        <begin position="142"/>
        <end position="210"/>
    </location>
</feature>
<feature type="compositionally biased region" description="Basic and acidic residues" evidence="7">
    <location>
        <begin position="445"/>
        <end position="474"/>
    </location>
</feature>
<feature type="region of interest" description="Disordered" evidence="7">
    <location>
        <begin position="321"/>
        <end position="509"/>
    </location>
</feature>
<dbReference type="GO" id="GO:0016556">
    <property type="term" value="P:mRNA modification"/>
    <property type="evidence" value="ECO:0007669"/>
    <property type="project" value="InterPro"/>
</dbReference>
<feature type="compositionally biased region" description="Acidic residues" evidence="7">
    <location>
        <begin position="414"/>
        <end position="423"/>
    </location>
</feature>
<feature type="compositionally biased region" description="Polar residues" evidence="7">
    <location>
        <begin position="500"/>
        <end position="509"/>
    </location>
</feature>
<sequence>MADECGEVKSIGLSSPRSPQSNSTSGKVASSPHSPRQPRRVKLNQQQLDSLTKDELAAKWHEQDVYVECLEAQAAAQEGTEITRVRPSHSPHILSELTNARTQRSLIGDKTFIGTLSIGELTSLRESENKYRQQYVEASHREKILVRRLASKEQELQEYINQITEMKATHAPSAAALRSTLLDPAVNILIQKLRQELITTKGKLEDTQNELSAWKFTPDSNTGKRLMAKCRLLYQENEELGRMIASGRIAKLEGELALQKSFSEEVKKSQSELDEFLQDLDEDVEGMQSTIYFLQQELRKARESVTLLQQENSALKANINENNLSNGLSPHTPPIKKEEPEEVAIPDTKPLKPAEDSDMCKGVRTPPLTLQRSPESELMSVERTERVERKLNQADHNDESSSDSAALIIKVENEELSDREEEHEENRNKRILRSKNHNKNSGKSNGEEVLTRTTRGRDRTKREKSVPNSDDERTHKKKRRESILSLDYNEADDDALVLTNGETLQSDPE</sequence>
<feature type="compositionally biased region" description="Basic and acidic residues" evidence="7">
    <location>
        <begin position="380"/>
        <end position="399"/>
    </location>
</feature>
<feature type="compositionally biased region" description="Basic and acidic residues" evidence="7">
    <location>
        <begin position="349"/>
        <end position="361"/>
    </location>
</feature>
<feature type="region of interest" description="Disordered" evidence="7">
    <location>
        <begin position="1"/>
        <end position="42"/>
    </location>
</feature>
<dbReference type="Pfam" id="PF17098">
    <property type="entry name" value="Wtap"/>
    <property type="match status" value="1"/>
</dbReference>
<dbReference type="PANTHER" id="PTHR15217">
    <property type="entry name" value="WILMS' TUMOR 1-ASSOCIATING PROTEIN"/>
    <property type="match status" value="1"/>
</dbReference>
<dbReference type="EMBL" id="GL446605">
    <property type="protein sequence ID" value="EFN87556.1"/>
    <property type="molecule type" value="Genomic_DNA"/>
</dbReference>
<keyword evidence="6" id="KW-0175">Coiled coil</keyword>
<dbReference type="Proteomes" id="UP000008237">
    <property type="component" value="Unassembled WGS sequence"/>
</dbReference>
<feature type="compositionally biased region" description="Basic residues" evidence="7">
    <location>
        <begin position="429"/>
        <end position="440"/>
    </location>
</feature>
<keyword evidence="3" id="KW-0507">mRNA processing</keyword>
<dbReference type="InParanoid" id="E2B9W9"/>
<comment type="similarity">
    <text evidence="2">Belongs to the fl(2)d family.</text>
</comment>
<evidence type="ECO:0000313" key="9">
    <source>
        <dbReference type="Proteomes" id="UP000008237"/>
    </source>
</evidence>
<keyword evidence="4" id="KW-0508">mRNA splicing</keyword>
<feature type="compositionally biased region" description="Low complexity" evidence="7">
    <location>
        <begin position="14"/>
        <end position="25"/>
    </location>
</feature>
<keyword evidence="5" id="KW-0539">Nucleus</keyword>
<dbReference type="STRING" id="610380.E2B9W9"/>
<dbReference type="PANTHER" id="PTHR15217:SF0">
    <property type="entry name" value="PRE-MRNA-SPLICING REGULATOR WTAP"/>
    <property type="match status" value="1"/>
</dbReference>
<evidence type="ECO:0000256" key="2">
    <source>
        <dbReference type="ARBA" id="ARBA00010313"/>
    </source>
</evidence>
<accession>E2B9W9</accession>
<proteinExistence type="inferred from homology"/>
<reference evidence="8 9" key="1">
    <citation type="journal article" date="2010" name="Science">
        <title>Genomic comparison of the ants Camponotus floridanus and Harpegnathos saltator.</title>
        <authorList>
            <person name="Bonasio R."/>
            <person name="Zhang G."/>
            <person name="Ye C."/>
            <person name="Mutti N.S."/>
            <person name="Fang X."/>
            <person name="Qin N."/>
            <person name="Donahue G."/>
            <person name="Yang P."/>
            <person name="Li Q."/>
            <person name="Li C."/>
            <person name="Zhang P."/>
            <person name="Huang Z."/>
            <person name="Berger S.L."/>
            <person name="Reinberg D."/>
            <person name="Wang J."/>
            <person name="Liebig J."/>
        </authorList>
    </citation>
    <scope>NUCLEOTIDE SEQUENCE [LARGE SCALE GENOMIC DNA]</scope>
    <source>
        <strain evidence="8 9">R22 G/1</strain>
    </source>
</reference>
<evidence type="ECO:0000256" key="7">
    <source>
        <dbReference type="SAM" id="MobiDB-lite"/>
    </source>
</evidence>
<evidence type="ECO:0000256" key="5">
    <source>
        <dbReference type="ARBA" id="ARBA00023242"/>
    </source>
</evidence>
<evidence type="ECO:0000313" key="8">
    <source>
        <dbReference type="EMBL" id="EFN87556.1"/>
    </source>
</evidence>
<dbReference type="GO" id="GO:0000381">
    <property type="term" value="P:regulation of alternative mRNA splicing, via spliceosome"/>
    <property type="evidence" value="ECO:0007669"/>
    <property type="project" value="InterPro"/>
</dbReference>
<evidence type="ECO:0000256" key="3">
    <source>
        <dbReference type="ARBA" id="ARBA00022664"/>
    </source>
</evidence>
<evidence type="ECO:0000256" key="1">
    <source>
        <dbReference type="ARBA" id="ARBA00004123"/>
    </source>
</evidence>
<evidence type="ECO:0000256" key="4">
    <source>
        <dbReference type="ARBA" id="ARBA00023187"/>
    </source>
</evidence>
<dbReference type="GO" id="GO:0005634">
    <property type="term" value="C:nucleus"/>
    <property type="evidence" value="ECO:0007669"/>
    <property type="project" value="UniProtKB-SubCell"/>
</dbReference>
<dbReference type="InterPro" id="IPR033757">
    <property type="entry name" value="WTAP"/>
</dbReference>
<feature type="coiled-coil region" evidence="6">
    <location>
        <begin position="277"/>
        <end position="318"/>
    </location>
</feature>
<dbReference type="GO" id="GO:0008380">
    <property type="term" value="P:RNA splicing"/>
    <property type="evidence" value="ECO:0007669"/>
    <property type="project" value="UniProtKB-KW"/>
</dbReference>
<organism evidence="9">
    <name type="scientific">Harpegnathos saltator</name>
    <name type="common">Jerdon's jumping ant</name>
    <dbReference type="NCBI Taxonomy" id="610380"/>
    <lineage>
        <taxon>Eukaryota</taxon>
        <taxon>Metazoa</taxon>
        <taxon>Ecdysozoa</taxon>
        <taxon>Arthropoda</taxon>
        <taxon>Hexapoda</taxon>
        <taxon>Insecta</taxon>
        <taxon>Pterygota</taxon>
        <taxon>Neoptera</taxon>
        <taxon>Endopterygota</taxon>
        <taxon>Hymenoptera</taxon>
        <taxon>Apocrita</taxon>
        <taxon>Aculeata</taxon>
        <taxon>Formicoidea</taxon>
        <taxon>Formicidae</taxon>
        <taxon>Ponerinae</taxon>
        <taxon>Ponerini</taxon>
        <taxon>Harpegnathos</taxon>
    </lineage>
</organism>
<keyword evidence="9" id="KW-1185">Reference proteome</keyword>
<evidence type="ECO:0000256" key="6">
    <source>
        <dbReference type="SAM" id="Coils"/>
    </source>
</evidence>
<dbReference type="OrthoDB" id="3366661at2759"/>
<gene>
    <name evidence="8" type="ORF">EAI_17006</name>
</gene>